<evidence type="ECO:0000256" key="1">
    <source>
        <dbReference type="SAM" id="SignalP"/>
    </source>
</evidence>
<organism evidence="2 3">
    <name type="scientific">Endozoicomonas lisbonensis</name>
    <dbReference type="NCBI Taxonomy" id="3120522"/>
    <lineage>
        <taxon>Bacteria</taxon>
        <taxon>Pseudomonadati</taxon>
        <taxon>Pseudomonadota</taxon>
        <taxon>Gammaproteobacteria</taxon>
        <taxon>Oceanospirillales</taxon>
        <taxon>Endozoicomonadaceae</taxon>
        <taxon>Endozoicomonas</taxon>
    </lineage>
</organism>
<dbReference type="Proteomes" id="UP001549366">
    <property type="component" value="Unassembled WGS sequence"/>
</dbReference>
<evidence type="ECO:0000313" key="3">
    <source>
        <dbReference type="Proteomes" id="UP001549366"/>
    </source>
</evidence>
<reference evidence="2 3" key="1">
    <citation type="submission" date="2024-06" db="EMBL/GenBank/DDBJ databases">
        <title>Genomic Encyclopedia of Type Strains, Phase V (KMG-V): Genome sequencing to study the core and pangenomes of soil and plant-associated prokaryotes.</title>
        <authorList>
            <person name="Whitman W."/>
        </authorList>
    </citation>
    <scope>NUCLEOTIDE SEQUENCE [LARGE SCALE GENOMIC DNA]</scope>
    <source>
        <strain evidence="2 3">NE40</strain>
    </source>
</reference>
<sequence>MPRTGLIGLLFSTLPLFITAPPATASDLLNLAHKAGFNRCDTAIETEFSDMRRIGNGVASTGYFNDRSFNVMATWGNDKDSVWKNTTFIKFGRSCLAYSVVNTTFKNSCTTFKEQNPEWNVIREQGDFTWTRNAGGVNAILKSLPNDVCAITYRIHQTYDSSSSSVASKRSVPDTKNGS</sequence>
<accession>A0ABV2SPK6</accession>
<name>A0ABV2SPK6_9GAMM</name>
<evidence type="ECO:0000313" key="2">
    <source>
        <dbReference type="EMBL" id="MET4759226.1"/>
    </source>
</evidence>
<dbReference type="EMBL" id="JBEWTB010000002">
    <property type="protein sequence ID" value="MET4759226.1"/>
    <property type="molecule type" value="Genomic_DNA"/>
</dbReference>
<feature type="chain" id="PRO_5046868782" evidence="1">
    <location>
        <begin position="26"/>
        <end position="179"/>
    </location>
</feature>
<protein>
    <submittedName>
        <fullName evidence="2">Uncharacterized protein</fullName>
    </submittedName>
</protein>
<gene>
    <name evidence="2" type="ORF">V5J35_004418</name>
</gene>
<keyword evidence="3" id="KW-1185">Reference proteome</keyword>
<dbReference type="RefSeq" id="WP_354009234.1">
    <property type="nucleotide sequence ID" value="NZ_JBEWTA010000001.1"/>
</dbReference>
<keyword evidence="1" id="KW-0732">Signal</keyword>
<proteinExistence type="predicted"/>
<feature type="signal peptide" evidence="1">
    <location>
        <begin position="1"/>
        <end position="25"/>
    </location>
</feature>
<comment type="caution">
    <text evidence="2">The sequence shown here is derived from an EMBL/GenBank/DDBJ whole genome shotgun (WGS) entry which is preliminary data.</text>
</comment>